<name>A0A0F9MCS3_9ZZZZ</name>
<gene>
    <name evidence="1" type="ORF">LCGC14_1089940</name>
</gene>
<accession>A0A0F9MCS3</accession>
<dbReference type="EMBL" id="LAZR01004833">
    <property type="protein sequence ID" value="KKN05185.1"/>
    <property type="molecule type" value="Genomic_DNA"/>
</dbReference>
<proteinExistence type="predicted"/>
<organism evidence="1">
    <name type="scientific">marine sediment metagenome</name>
    <dbReference type="NCBI Taxonomy" id="412755"/>
    <lineage>
        <taxon>unclassified sequences</taxon>
        <taxon>metagenomes</taxon>
        <taxon>ecological metagenomes</taxon>
    </lineage>
</organism>
<evidence type="ECO:0000313" key="1">
    <source>
        <dbReference type="EMBL" id="KKN05185.1"/>
    </source>
</evidence>
<protein>
    <submittedName>
        <fullName evidence="1">Uncharacterized protein</fullName>
    </submittedName>
</protein>
<reference evidence="1" key="1">
    <citation type="journal article" date="2015" name="Nature">
        <title>Complex archaea that bridge the gap between prokaryotes and eukaryotes.</title>
        <authorList>
            <person name="Spang A."/>
            <person name="Saw J.H."/>
            <person name="Jorgensen S.L."/>
            <person name="Zaremba-Niedzwiedzka K."/>
            <person name="Martijn J."/>
            <person name="Lind A.E."/>
            <person name="van Eijk R."/>
            <person name="Schleper C."/>
            <person name="Guy L."/>
            <person name="Ettema T.J."/>
        </authorList>
    </citation>
    <scope>NUCLEOTIDE SEQUENCE</scope>
</reference>
<comment type="caution">
    <text evidence="1">The sequence shown here is derived from an EMBL/GenBank/DDBJ whole genome shotgun (WGS) entry which is preliminary data.</text>
</comment>
<dbReference type="AlphaFoldDB" id="A0A0F9MCS3"/>
<sequence length="139" mass="16017">MGKKNQRKRFFNACLKWLYLLGLRRYELITSLGDLKQDESSDWRDAATVETKARYRSIKVIGDEKVIGGMDDVSLDETACHEMVHAVLAPLEELTEEVIAQLPAGKRDPYYAWKQRELEEVTTHIETVVRDLHKSPKGK</sequence>